<protein>
    <recommendedName>
        <fullName evidence="3">Glycine-rich protein</fullName>
    </recommendedName>
</protein>
<sequence>MTNLSSSCCGVNGDRGVGGSEKVTVVMGVLIGVGAGLVSNMEVMLVGVGAVMGADVGVRVVSVVGVGVGGRTGGRCRGEGGFGSRSWSRGTRGCGCGSEGGGGIGGIVDGSWSRGGRRSGGDGGVAAEVGEGVGPKVLMGIEGGGPGGGCGGGGEEEEEREEVRVLQRGENLIETKSLIGNSWLLCPTYNYLFPPKTVEEKGFLCNYDGLPVAFGIS</sequence>
<accession>A0ABQ8ZHJ2</accession>
<comment type="caution">
    <text evidence="1">The sequence shown here is derived from an EMBL/GenBank/DDBJ whole genome shotgun (WGS) entry which is preliminary data.</text>
</comment>
<reference evidence="1" key="1">
    <citation type="submission" date="2022-10" db="EMBL/GenBank/DDBJ databases">
        <authorList>
            <person name="Hyden B.L."/>
            <person name="Feng K."/>
            <person name="Yates T."/>
            <person name="Jawdy S."/>
            <person name="Smart L.B."/>
            <person name="Muchero W."/>
        </authorList>
    </citation>
    <scope>NUCLEOTIDE SEQUENCE</scope>
    <source>
        <tissue evidence="1">Shoot tip</tissue>
    </source>
</reference>
<organism evidence="1 2">
    <name type="scientific">Salix suchowensis</name>
    <dbReference type="NCBI Taxonomy" id="1278906"/>
    <lineage>
        <taxon>Eukaryota</taxon>
        <taxon>Viridiplantae</taxon>
        <taxon>Streptophyta</taxon>
        <taxon>Embryophyta</taxon>
        <taxon>Tracheophyta</taxon>
        <taxon>Spermatophyta</taxon>
        <taxon>Magnoliopsida</taxon>
        <taxon>eudicotyledons</taxon>
        <taxon>Gunneridae</taxon>
        <taxon>Pentapetalae</taxon>
        <taxon>rosids</taxon>
        <taxon>fabids</taxon>
        <taxon>Malpighiales</taxon>
        <taxon>Salicaceae</taxon>
        <taxon>Saliceae</taxon>
        <taxon>Salix</taxon>
    </lineage>
</organism>
<evidence type="ECO:0000313" key="1">
    <source>
        <dbReference type="EMBL" id="KAJ6301175.1"/>
    </source>
</evidence>
<reference evidence="1" key="2">
    <citation type="journal article" date="2023" name="Int. J. Mol. Sci.">
        <title>De Novo Assembly and Annotation of 11 Diverse Shrub Willow (Salix) Genomes Reveals Novel Gene Organization in Sex-Linked Regions.</title>
        <authorList>
            <person name="Hyden B."/>
            <person name="Feng K."/>
            <person name="Yates T.B."/>
            <person name="Jawdy S."/>
            <person name="Cereghino C."/>
            <person name="Smart L.B."/>
            <person name="Muchero W."/>
        </authorList>
    </citation>
    <scope>NUCLEOTIDE SEQUENCE</scope>
    <source>
        <tissue evidence="1">Shoot tip</tissue>
    </source>
</reference>
<name>A0ABQ8ZHJ2_9ROSI</name>
<keyword evidence="2" id="KW-1185">Reference proteome</keyword>
<evidence type="ECO:0000313" key="2">
    <source>
        <dbReference type="Proteomes" id="UP001141253"/>
    </source>
</evidence>
<gene>
    <name evidence="1" type="ORF">OIU77_015479</name>
</gene>
<evidence type="ECO:0008006" key="3">
    <source>
        <dbReference type="Google" id="ProtNLM"/>
    </source>
</evidence>
<dbReference type="EMBL" id="JAPFFI010000027">
    <property type="protein sequence ID" value="KAJ6301175.1"/>
    <property type="molecule type" value="Genomic_DNA"/>
</dbReference>
<proteinExistence type="predicted"/>
<dbReference type="Proteomes" id="UP001141253">
    <property type="component" value="Chromosome 16"/>
</dbReference>